<comment type="catalytic activity">
    <reaction evidence="5">
        <text>L-glutaminyl-[peptide chain release factor] + S-adenosyl-L-methionine = N(5)-methyl-L-glutaminyl-[peptide chain release factor] + S-adenosyl-L-homocysteine + H(+)</text>
        <dbReference type="Rhea" id="RHEA:42896"/>
        <dbReference type="Rhea" id="RHEA-COMP:10271"/>
        <dbReference type="Rhea" id="RHEA-COMP:10272"/>
        <dbReference type="ChEBI" id="CHEBI:15378"/>
        <dbReference type="ChEBI" id="CHEBI:30011"/>
        <dbReference type="ChEBI" id="CHEBI:57856"/>
        <dbReference type="ChEBI" id="CHEBI:59789"/>
        <dbReference type="ChEBI" id="CHEBI:61891"/>
        <dbReference type="EC" id="2.1.1.297"/>
    </reaction>
</comment>
<dbReference type="InterPro" id="IPR004556">
    <property type="entry name" value="HemK-like"/>
</dbReference>
<gene>
    <name evidence="7" type="ORF">S06H3_09193</name>
</gene>
<dbReference type="PANTHER" id="PTHR18895:SF74">
    <property type="entry name" value="MTRF1L RELEASE FACTOR GLUTAMINE METHYLTRANSFERASE"/>
    <property type="match status" value="1"/>
</dbReference>
<dbReference type="NCBIfam" id="TIGR00536">
    <property type="entry name" value="hemK_fam"/>
    <property type="match status" value="1"/>
</dbReference>
<dbReference type="InterPro" id="IPR007848">
    <property type="entry name" value="Small_mtfrase_dom"/>
</dbReference>
<dbReference type="AlphaFoldDB" id="X1L5Y8"/>
<evidence type="ECO:0000256" key="4">
    <source>
        <dbReference type="ARBA" id="ARBA00022691"/>
    </source>
</evidence>
<reference evidence="7" key="1">
    <citation type="journal article" date="2014" name="Front. Microbiol.">
        <title>High frequency of phylogenetically diverse reductive dehalogenase-homologous genes in deep subseafloor sedimentary metagenomes.</title>
        <authorList>
            <person name="Kawai M."/>
            <person name="Futagami T."/>
            <person name="Toyoda A."/>
            <person name="Takaki Y."/>
            <person name="Nishi S."/>
            <person name="Hori S."/>
            <person name="Arai W."/>
            <person name="Tsubouchi T."/>
            <person name="Morono Y."/>
            <person name="Uchiyama I."/>
            <person name="Ito T."/>
            <person name="Fujiyama A."/>
            <person name="Inagaki F."/>
            <person name="Takami H."/>
        </authorList>
    </citation>
    <scope>NUCLEOTIDE SEQUENCE</scope>
    <source>
        <strain evidence="7">Expedition CK06-06</strain>
    </source>
</reference>
<proteinExistence type="predicted"/>
<evidence type="ECO:0000256" key="1">
    <source>
        <dbReference type="ARBA" id="ARBA00012771"/>
    </source>
</evidence>
<dbReference type="PANTHER" id="PTHR18895">
    <property type="entry name" value="HEMK METHYLTRANSFERASE"/>
    <property type="match status" value="1"/>
</dbReference>
<keyword evidence="3" id="KW-0808">Transferase</keyword>
<dbReference type="Gene3D" id="3.40.50.150">
    <property type="entry name" value="Vaccinia Virus protein VP39"/>
    <property type="match status" value="1"/>
</dbReference>
<dbReference type="EMBL" id="BARV01004001">
    <property type="protein sequence ID" value="GAI14393.1"/>
    <property type="molecule type" value="Genomic_DNA"/>
</dbReference>
<dbReference type="SUPFAM" id="SSF53335">
    <property type="entry name" value="S-adenosyl-L-methionine-dependent methyltransferases"/>
    <property type="match status" value="1"/>
</dbReference>
<dbReference type="Pfam" id="PF05175">
    <property type="entry name" value="MTS"/>
    <property type="match status" value="1"/>
</dbReference>
<feature type="domain" description="Methyltransferase small" evidence="6">
    <location>
        <begin position="31"/>
        <end position="97"/>
    </location>
</feature>
<keyword evidence="2" id="KW-0489">Methyltransferase</keyword>
<evidence type="ECO:0000256" key="3">
    <source>
        <dbReference type="ARBA" id="ARBA00022679"/>
    </source>
</evidence>
<protein>
    <recommendedName>
        <fullName evidence="1">peptide chain release factor N(5)-glutamine methyltransferase</fullName>
        <ecNumber evidence="1">2.1.1.297</ecNumber>
    </recommendedName>
</protein>
<evidence type="ECO:0000259" key="6">
    <source>
        <dbReference type="Pfam" id="PF05175"/>
    </source>
</evidence>
<name>X1L5Y8_9ZZZZ</name>
<organism evidence="7">
    <name type="scientific">marine sediment metagenome</name>
    <dbReference type="NCBI Taxonomy" id="412755"/>
    <lineage>
        <taxon>unclassified sequences</taxon>
        <taxon>metagenomes</taxon>
        <taxon>ecological metagenomes</taxon>
    </lineage>
</organism>
<dbReference type="Gene3D" id="1.10.8.10">
    <property type="entry name" value="DNA helicase RuvA subunit, C-terminal domain"/>
    <property type="match status" value="1"/>
</dbReference>
<evidence type="ECO:0000313" key="7">
    <source>
        <dbReference type="EMBL" id="GAI14393.1"/>
    </source>
</evidence>
<comment type="caution">
    <text evidence="7">The sequence shown here is derived from an EMBL/GenBank/DDBJ whole genome shotgun (WGS) entry which is preliminary data.</text>
</comment>
<accession>X1L5Y8</accession>
<dbReference type="CDD" id="cd02440">
    <property type="entry name" value="AdoMet_MTases"/>
    <property type="match status" value="1"/>
</dbReference>
<dbReference type="InterPro" id="IPR050320">
    <property type="entry name" value="N5-glutamine_MTase"/>
</dbReference>
<evidence type="ECO:0000256" key="2">
    <source>
        <dbReference type="ARBA" id="ARBA00022603"/>
    </source>
</evidence>
<evidence type="ECO:0000256" key="5">
    <source>
        <dbReference type="ARBA" id="ARBA00048391"/>
    </source>
</evidence>
<feature type="non-terminal residue" evidence="7">
    <location>
        <position position="1"/>
    </location>
</feature>
<dbReference type="InterPro" id="IPR029063">
    <property type="entry name" value="SAM-dependent_MTases_sf"/>
</dbReference>
<dbReference type="GO" id="GO:0032259">
    <property type="term" value="P:methylation"/>
    <property type="evidence" value="ECO:0007669"/>
    <property type="project" value="UniProtKB-KW"/>
</dbReference>
<keyword evidence="4" id="KW-0949">S-adenosyl-L-methionine</keyword>
<dbReference type="EC" id="2.1.1.297" evidence="1"/>
<sequence>GEPTAYIIGHREFYGLDFYVEPSVFIPRPESELLVEKALKLAQNGTVSSIAEIGTGCGAIAISLALNLPQAKIYATDISASALKVALFNCQKHGVVNRVCLLQGLIFNNIK</sequence>
<dbReference type="GO" id="GO:0008276">
    <property type="term" value="F:protein methyltransferase activity"/>
    <property type="evidence" value="ECO:0007669"/>
    <property type="project" value="InterPro"/>
</dbReference>